<keyword evidence="1" id="KW-0812">Transmembrane</keyword>
<dbReference type="InterPro" id="IPR009554">
    <property type="entry name" value="Phageshock_PspB"/>
</dbReference>
<name>A0A420WDV7_9PROT</name>
<evidence type="ECO:0000256" key="1">
    <source>
        <dbReference type="SAM" id="Phobius"/>
    </source>
</evidence>
<feature type="transmembrane region" description="Helical" evidence="1">
    <location>
        <begin position="6"/>
        <end position="27"/>
    </location>
</feature>
<accession>A0A420WDV7</accession>
<dbReference type="InParanoid" id="A0A420WDV7"/>
<dbReference type="AlphaFoldDB" id="A0A420WDV7"/>
<sequence>MEDELALLIPIIALLMPVFIVWTVMHFKHQDKKLNHMSGDEIAELEQMSKVADILDQRVAVLERILDDEVPDWRAKND</sequence>
<keyword evidence="1" id="KW-1133">Transmembrane helix</keyword>
<keyword evidence="3" id="KW-1185">Reference proteome</keyword>
<keyword evidence="1" id="KW-0472">Membrane</keyword>
<comment type="caution">
    <text evidence="2">The sequence shown here is derived from an EMBL/GenBank/DDBJ whole genome shotgun (WGS) entry which is preliminary data.</text>
</comment>
<evidence type="ECO:0000313" key="3">
    <source>
        <dbReference type="Proteomes" id="UP000282211"/>
    </source>
</evidence>
<reference evidence="2 3" key="1">
    <citation type="submission" date="2018-10" db="EMBL/GenBank/DDBJ databases">
        <title>Genomic Encyclopedia of Type Strains, Phase IV (KMG-IV): sequencing the most valuable type-strain genomes for metagenomic binning, comparative biology and taxonomic classification.</title>
        <authorList>
            <person name="Goeker M."/>
        </authorList>
    </citation>
    <scope>NUCLEOTIDE SEQUENCE [LARGE SCALE GENOMIC DNA]</scope>
    <source>
        <strain evidence="2 3">DSM 22008</strain>
    </source>
</reference>
<dbReference type="Proteomes" id="UP000282211">
    <property type="component" value="Unassembled WGS sequence"/>
</dbReference>
<gene>
    <name evidence="2" type="ORF">DES40_1955</name>
</gene>
<protein>
    <submittedName>
        <fullName evidence="2">Phage shock protein B</fullName>
    </submittedName>
</protein>
<dbReference type="GO" id="GO:0006355">
    <property type="term" value="P:regulation of DNA-templated transcription"/>
    <property type="evidence" value="ECO:0007669"/>
    <property type="project" value="InterPro"/>
</dbReference>
<dbReference type="FunCoup" id="A0A420WDV7">
    <property type="interactions" value="6"/>
</dbReference>
<dbReference type="GO" id="GO:0009271">
    <property type="term" value="P:phage shock"/>
    <property type="evidence" value="ECO:0007669"/>
    <property type="project" value="InterPro"/>
</dbReference>
<dbReference type="EMBL" id="RBII01000002">
    <property type="protein sequence ID" value="RKQ69168.1"/>
    <property type="molecule type" value="Genomic_DNA"/>
</dbReference>
<proteinExistence type="predicted"/>
<dbReference type="NCBIfam" id="TIGR02976">
    <property type="entry name" value="phageshock_pspB"/>
    <property type="match status" value="1"/>
</dbReference>
<organism evidence="2 3">
    <name type="scientific">Litorimonas taeanensis</name>
    <dbReference type="NCBI Taxonomy" id="568099"/>
    <lineage>
        <taxon>Bacteria</taxon>
        <taxon>Pseudomonadati</taxon>
        <taxon>Pseudomonadota</taxon>
        <taxon>Alphaproteobacteria</taxon>
        <taxon>Maricaulales</taxon>
        <taxon>Robiginitomaculaceae</taxon>
    </lineage>
</organism>
<dbReference type="Pfam" id="PF06667">
    <property type="entry name" value="PspB"/>
    <property type="match status" value="1"/>
</dbReference>
<dbReference type="OrthoDB" id="7365677at2"/>
<evidence type="ECO:0000313" key="2">
    <source>
        <dbReference type="EMBL" id="RKQ69168.1"/>
    </source>
</evidence>
<dbReference type="RefSeq" id="WP_121101413.1">
    <property type="nucleotide sequence ID" value="NZ_RBII01000002.1"/>
</dbReference>